<dbReference type="GO" id="GO:0006260">
    <property type="term" value="P:DNA replication"/>
    <property type="evidence" value="ECO:0007669"/>
    <property type="project" value="UniProtKB-KW"/>
</dbReference>
<protein>
    <recommendedName>
        <fullName evidence="11">8-oxo-dGTP diphosphatase</fullName>
        <ecNumber evidence="11">3.6.1.55</ecNumber>
    </recommendedName>
</protein>
<dbReference type="GeneID" id="24882363"/>
<keyword evidence="7" id="KW-0378">Hydrolase</keyword>
<dbReference type="Gene3D" id="3.90.79.10">
    <property type="entry name" value="Nucleoside Triphosphate Pyrophosphohydrolase"/>
    <property type="match status" value="1"/>
</dbReference>
<gene>
    <name evidence="13" type="ORF">DU40_01260</name>
    <name evidence="14" type="ORF">DU87_10850</name>
</gene>
<evidence type="ECO:0000256" key="5">
    <source>
        <dbReference type="ARBA" id="ARBA00022723"/>
    </source>
</evidence>
<dbReference type="CDD" id="cd03425">
    <property type="entry name" value="NUDIX_MutT_NudA_like"/>
    <property type="match status" value="1"/>
</dbReference>
<accession>A0A0F8D518</accession>
<dbReference type="EC" id="3.6.1.55" evidence="11"/>
<keyword evidence="4" id="KW-0235">DNA replication</keyword>
<dbReference type="EMBL" id="JJQQ01000022">
    <property type="protein sequence ID" value="KKH69637.1"/>
    <property type="molecule type" value="Genomic_DNA"/>
</dbReference>
<dbReference type="PATRIC" id="fig|2209.60.peg.262"/>
<evidence type="ECO:0000313" key="15">
    <source>
        <dbReference type="Proteomes" id="UP000033933"/>
    </source>
</evidence>
<comment type="catalytic activity">
    <reaction evidence="10">
        <text>8-oxo-dGTP + H2O = 8-oxo-dGMP + diphosphate + H(+)</text>
        <dbReference type="Rhea" id="RHEA:31575"/>
        <dbReference type="ChEBI" id="CHEBI:15377"/>
        <dbReference type="ChEBI" id="CHEBI:15378"/>
        <dbReference type="ChEBI" id="CHEBI:33019"/>
        <dbReference type="ChEBI" id="CHEBI:63224"/>
        <dbReference type="ChEBI" id="CHEBI:77896"/>
        <dbReference type="EC" id="3.6.1.55"/>
    </reaction>
</comment>
<evidence type="ECO:0000256" key="2">
    <source>
        <dbReference type="ARBA" id="ARBA00005582"/>
    </source>
</evidence>
<keyword evidence="8" id="KW-0460">Magnesium</keyword>
<comment type="caution">
    <text evidence="13">The sequence shown here is derived from an EMBL/GenBank/DDBJ whole genome shotgun (WGS) entry which is preliminary data.</text>
</comment>
<dbReference type="Pfam" id="PF14815">
    <property type="entry name" value="NUDIX_4"/>
    <property type="match status" value="1"/>
</dbReference>
<dbReference type="EMBL" id="JJOT01000135">
    <property type="protein sequence ID" value="KKF97777.1"/>
    <property type="molecule type" value="Genomic_DNA"/>
</dbReference>
<evidence type="ECO:0000313" key="16">
    <source>
        <dbReference type="Proteomes" id="UP000034597"/>
    </source>
</evidence>
<evidence type="ECO:0000256" key="11">
    <source>
        <dbReference type="ARBA" id="ARBA00038905"/>
    </source>
</evidence>
<evidence type="ECO:0000256" key="7">
    <source>
        <dbReference type="ARBA" id="ARBA00022801"/>
    </source>
</evidence>
<sequence length="132" mass="15775">MKHIEVVAGIIIYENRILCMQRNANKYDYLSYKYEFPGGKVEPGETKSQALMRELHEEMEIEINISESDFFMTVTYQYPDFKVTMHSYICQVNSPKFIRKEHINHLWLKRQDLDKLDWAPADQPIVKKLMLE</sequence>
<dbReference type="GO" id="GO:0008413">
    <property type="term" value="F:8-oxo-7,8-dihydroguanosine triphosphate pyrophosphatase activity"/>
    <property type="evidence" value="ECO:0007669"/>
    <property type="project" value="TreeGrafter"/>
</dbReference>
<dbReference type="Proteomes" id="UP000034597">
    <property type="component" value="Unassembled WGS sequence"/>
</dbReference>
<dbReference type="Proteomes" id="UP000033933">
    <property type="component" value="Unassembled WGS sequence"/>
</dbReference>
<dbReference type="PANTHER" id="PTHR47707">
    <property type="entry name" value="8-OXO-DGTP DIPHOSPHATASE"/>
    <property type="match status" value="1"/>
</dbReference>
<comment type="similarity">
    <text evidence="2">Belongs to the Nudix hydrolase family.</text>
</comment>
<evidence type="ECO:0000256" key="6">
    <source>
        <dbReference type="ARBA" id="ARBA00022763"/>
    </source>
</evidence>
<dbReference type="InterPro" id="IPR020476">
    <property type="entry name" value="Nudix_hydrolase"/>
</dbReference>
<dbReference type="PANTHER" id="PTHR47707:SF1">
    <property type="entry name" value="NUDIX HYDROLASE FAMILY PROTEIN"/>
    <property type="match status" value="1"/>
</dbReference>
<reference evidence="15 16" key="1">
    <citation type="journal article" date="2015" name="ISME J.">
        <title>Genomic and phenotypic differentiation among Methanosarcina mazei populations from Columbia River sediment.</title>
        <authorList>
            <person name="Youngblut N.D."/>
            <person name="Wirth J.S."/>
            <person name="Henriksen J.R."/>
            <person name="Smith M."/>
            <person name="Simon H."/>
            <person name="Metcalf W.W."/>
            <person name="Whitaker R.J."/>
        </authorList>
    </citation>
    <scope>NUCLEOTIDE SEQUENCE [LARGE SCALE GENOMIC DNA]</scope>
    <source>
        <strain evidence="14 15">1.H.M.0.1</strain>
        <strain evidence="13 16">2.F.T.0.2</strain>
    </source>
</reference>
<keyword evidence="3" id="KW-0515">Mutator protein</keyword>
<evidence type="ECO:0000259" key="12">
    <source>
        <dbReference type="PROSITE" id="PS51462"/>
    </source>
</evidence>
<dbReference type="InterPro" id="IPR029119">
    <property type="entry name" value="MutY_C"/>
</dbReference>
<dbReference type="AlphaFoldDB" id="A0A0F8D518"/>
<keyword evidence="9" id="KW-0234">DNA repair</keyword>
<dbReference type="InterPro" id="IPR015797">
    <property type="entry name" value="NUDIX_hydrolase-like_dom_sf"/>
</dbReference>
<evidence type="ECO:0000256" key="8">
    <source>
        <dbReference type="ARBA" id="ARBA00022842"/>
    </source>
</evidence>
<organism evidence="13 16">
    <name type="scientific">Methanosarcina mazei</name>
    <name type="common">Methanosarcina frisia</name>
    <dbReference type="NCBI Taxonomy" id="2209"/>
    <lineage>
        <taxon>Archaea</taxon>
        <taxon>Methanobacteriati</taxon>
        <taxon>Methanobacteriota</taxon>
        <taxon>Stenosarchaea group</taxon>
        <taxon>Methanomicrobia</taxon>
        <taxon>Methanosarcinales</taxon>
        <taxon>Methanosarcinaceae</taxon>
        <taxon>Methanosarcina</taxon>
    </lineage>
</organism>
<dbReference type="GO" id="GO:0044715">
    <property type="term" value="F:8-oxo-dGDP phosphatase activity"/>
    <property type="evidence" value="ECO:0007669"/>
    <property type="project" value="TreeGrafter"/>
</dbReference>
<dbReference type="InterPro" id="IPR000086">
    <property type="entry name" value="NUDIX_hydrolase_dom"/>
</dbReference>
<dbReference type="GO" id="GO:0044716">
    <property type="term" value="F:8-oxo-GDP phosphatase activity"/>
    <property type="evidence" value="ECO:0007669"/>
    <property type="project" value="TreeGrafter"/>
</dbReference>
<evidence type="ECO:0000256" key="1">
    <source>
        <dbReference type="ARBA" id="ARBA00001946"/>
    </source>
</evidence>
<feature type="domain" description="Nudix hydrolase" evidence="12">
    <location>
        <begin position="1"/>
        <end position="131"/>
    </location>
</feature>
<keyword evidence="5" id="KW-0479">Metal-binding</keyword>
<dbReference type="GO" id="GO:0035539">
    <property type="term" value="F:8-oxo-7,8-dihydrodeoxyguanosine triphosphate pyrophosphatase activity"/>
    <property type="evidence" value="ECO:0007669"/>
    <property type="project" value="UniProtKB-EC"/>
</dbReference>
<evidence type="ECO:0000256" key="10">
    <source>
        <dbReference type="ARBA" id="ARBA00035861"/>
    </source>
</evidence>
<evidence type="ECO:0000256" key="4">
    <source>
        <dbReference type="ARBA" id="ARBA00022705"/>
    </source>
</evidence>
<dbReference type="GO" id="GO:0006281">
    <property type="term" value="P:DNA repair"/>
    <property type="evidence" value="ECO:0007669"/>
    <property type="project" value="UniProtKB-KW"/>
</dbReference>
<comment type="cofactor">
    <cofactor evidence="1">
        <name>Mg(2+)</name>
        <dbReference type="ChEBI" id="CHEBI:18420"/>
    </cofactor>
</comment>
<proteinExistence type="inferred from homology"/>
<evidence type="ECO:0000256" key="9">
    <source>
        <dbReference type="ARBA" id="ARBA00023204"/>
    </source>
</evidence>
<name>A0A0F8D518_METMZ</name>
<evidence type="ECO:0000313" key="14">
    <source>
        <dbReference type="EMBL" id="KKH69637.1"/>
    </source>
</evidence>
<keyword evidence="6" id="KW-0227">DNA damage</keyword>
<dbReference type="SUPFAM" id="SSF55811">
    <property type="entry name" value="Nudix"/>
    <property type="match status" value="1"/>
</dbReference>
<dbReference type="InterPro" id="IPR047127">
    <property type="entry name" value="MutT-like"/>
</dbReference>
<evidence type="ECO:0000256" key="3">
    <source>
        <dbReference type="ARBA" id="ARBA00022457"/>
    </source>
</evidence>
<dbReference type="GO" id="GO:0046872">
    <property type="term" value="F:metal ion binding"/>
    <property type="evidence" value="ECO:0007669"/>
    <property type="project" value="UniProtKB-KW"/>
</dbReference>
<dbReference type="RefSeq" id="WP_048042206.1">
    <property type="nucleotide sequence ID" value="NZ_JJOT01000135.1"/>
</dbReference>
<dbReference type="PRINTS" id="PR00502">
    <property type="entry name" value="NUDIXFAMILY"/>
</dbReference>
<dbReference type="PROSITE" id="PS51462">
    <property type="entry name" value="NUDIX"/>
    <property type="match status" value="1"/>
</dbReference>
<evidence type="ECO:0000313" key="13">
    <source>
        <dbReference type="EMBL" id="KKF97777.1"/>
    </source>
</evidence>